<dbReference type="Pfam" id="PF01408">
    <property type="entry name" value="GFO_IDH_MocA"/>
    <property type="match status" value="1"/>
</dbReference>
<evidence type="ECO:0008006" key="4">
    <source>
        <dbReference type="Google" id="ProtNLM"/>
    </source>
</evidence>
<dbReference type="SUPFAM" id="SSF55347">
    <property type="entry name" value="Glyceraldehyde-3-phosphate dehydrogenase-like, C-terminal domain"/>
    <property type="match status" value="1"/>
</dbReference>
<dbReference type="GO" id="GO:0000166">
    <property type="term" value="F:nucleotide binding"/>
    <property type="evidence" value="ECO:0007669"/>
    <property type="project" value="InterPro"/>
</dbReference>
<dbReference type="Gene3D" id="3.30.360.10">
    <property type="entry name" value="Dihydrodipicolinate Reductase, domain 2"/>
    <property type="match status" value="1"/>
</dbReference>
<dbReference type="AlphaFoldDB" id="A0A381WG71"/>
<evidence type="ECO:0000259" key="2">
    <source>
        <dbReference type="Pfam" id="PF22725"/>
    </source>
</evidence>
<dbReference type="SUPFAM" id="SSF51735">
    <property type="entry name" value="NAD(P)-binding Rossmann-fold domains"/>
    <property type="match status" value="1"/>
</dbReference>
<feature type="domain" description="Gfo/Idh/MocA-like oxidoreductase N-terminal" evidence="1">
    <location>
        <begin position="1"/>
        <end position="117"/>
    </location>
</feature>
<feature type="non-terminal residue" evidence="3">
    <location>
        <position position="1"/>
    </location>
</feature>
<dbReference type="Gene3D" id="3.40.50.720">
    <property type="entry name" value="NAD(P)-binding Rossmann-like Domain"/>
    <property type="match status" value="1"/>
</dbReference>
<sequence length="364" mass="40898">MKVGAVGLGNRAAHVFFELKKINPNYSLVAFVDPQPIGKKFAEEKNIFPNQEYSSLEEMLNKENLDLLIVGSPNHLHLEHIQRGLEAGVTIFAEKPIVANEEQTWKLAELIKKYGKDKVLVGLVLRYSKHARSIRKLMKEDALGKIISLEASEHIMPWHGGFFMRNWRRKTSYSGGFILEKCCHDLDFYSMIVGCRPIKVASFGGRNAFVAAQSPVLHGETDLDVYQEYNLKGWESKEQVFDSDADIVDHQVAIIEYENGATLAFHTNMKVPDEFRRFAIIGTKGMVEGDFVRGYLTAHNSHTGKKIFDENFGAAFQQGTKGHYGADQLMLTDINNHFLNQSTNSLPVGVVDCMEAGLVAMKID</sequence>
<dbReference type="InterPro" id="IPR036291">
    <property type="entry name" value="NAD(P)-bd_dom_sf"/>
</dbReference>
<gene>
    <name evidence="3" type="ORF">METZ01_LOCUS103821</name>
</gene>
<dbReference type="InterPro" id="IPR000683">
    <property type="entry name" value="Gfo/Idh/MocA-like_OxRdtase_N"/>
</dbReference>
<proteinExistence type="predicted"/>
<organism evidence="3">
    <name type="scientific">marine metagenome</name>
    <dbReference type="NCBI Taxonomy" id="408172"/>
    <lineage>
        <taxon>unclassified sequences</taxon>
        <taxon>metagenomes</taxon>
        <taxon>ecological metagenomes</taxon>
    </lineage>
</organism>
<evidence type="ECO:0000259" key="1">
    <source>
        <dbReference type="Pfam" id="PF01408"/>
    </source>
</evidence>
<feature type="domain" description="GFO/IDH/MocA-like oxidoreductase" evidence="2">
    <location>
        <begin position="132"/>
        <end position="288"/>
    </location>
</feature>
<dbReference type="EMBL" id="UINC01011568">
    <property type="protein sequence ID" value="SVA50967.1"/>
    <property type="molecule type" value="Genomic_DNA"/>
</dbReference>
<dbReference type="InterPro" id="IPR055170">
    <property type="entry name" value="GFO_IDH_MocA-like_dom"/>
</dbReference>
<dbReference type="InterPro" id="IPR051450">
    <property type="entry name" value="Gfo/Idh/MocA_Oxidoreductases"/>
</dbReference>
<protein>
    <recommendedName>
        <fullName evidence="4">Gfo/Idh/MocA-like oxidoreductase N-terminal domain-containing protein</fullName>
    </recommendedName>
</protein>
<dbReference type="Pfam" id="PF22725">
    <property type="entry name" value="GFO_IDH_MocA_C3"/>
    <property type="match status" value="1"/>
</dbReference>
<accession>A0A381WG71</accession>
<dbReference type="PANTHER" id="PTHR43377">
    <property type="entry name" value="BILIVERDIN REDUCTASE A"/>
    <property type="match status" value="1"/>
</dbReference>
<reference evidence="3" key="1">
    <citation type="submission" date="2018-05" db="EMBL/GenBank/DDBJ databases">
        <authorList>
            <person name="Lanie J.A."/>
            <person name="Ng W.-L."/>
            <person name="Kazmierczak K.M."/>
            <person name="Andrzejewski T.M."/>
            <person name="Davidsen T.M."/>
            <person name="Wayne K.J."/>
            <person name="Tettelin H."/>
            <person name="Glass J.I."/>
            <person name="Rusch D."/>
            <person name="Podicherti R."/>
            <person name="Tsui H.-C.T."/>
            <person name="Winkler M.E."/>
        </authorList>
    </citation>
    <scope>NUCLEOTIDE SEQUENCE</scope>
</reference>
<name>A0A381WG71_9ZZZZ</name>
<evidence type="ECO:0000313" key="3">
    <source>
        <dbReference type="EMBL" id="SVA50967.1"/>
    </source>
</evidence>
<dbReference type="PANTHER" id="PTHR43377:SF2">
    <property type="entry name" value="BINDING ROSSMANN FOLD OXIDOREDUCTASE, PUTATIVE (AFU_ORTHOLOGUE AFUA_4G00560)-RELATED"/>
    <property type="match status" value="1"/>
</dbReference>
<feature type="non-terminal residue" evidence="3">
    <location>
        <position position="364"/>
    </location>
</feature>